<dbReference type="KEGG" id="ngr:NAEGRDRAFT_51934"/>
<dbReference type="OrthoDB" id="57698at2759"/>
<dbReference type="eggNOG" id="KOG2298">
    <property type="taxonomic scope" value="Eukaryota"/>
</dbReference>
<keyword evidence="6" id="KW-0648">Protein biosynthesis</keyword>
<gene>
    <name evidence="10" type="ORF">NAEGRDRAFT_51934</name>
</gene>
<feature type="region of interest" description="Disordered" evidence="8">
    <location>
        <begin position="1"/>
        <end position="23"/>
    </location>
</feature>
<evidence type="ECO:0000256" key="6">
    <source>
        <dbReference type="ARBA" id="ARBA00022917"/>
    </source>
</evidence>
<dbReference type="InterPro" id="IPR036621">
    <property type="entry name" value="Anticodon-bd_dom_sf"/>
</dbReference>
<evidence type="ECO:0000256" key="4">
    <source>
        <dbReference type="ARBA" id="ARBA00022741"/>
    </source>
</evidence>
<keyword evidence="4" id="KW-0547">Nucleotide-binding</keyword>
<dbReference type="EMBL" id="GG738894">
    <property type="protein sequence ID" value="EFC40211.1"/>
    <property type="molecule type" value="Genomic_DNA"/>
</dbReference>
<dbReference type="PANTHER" id="PTHR10745:SF0">
    <property type="entry name" value="GLYCINE--TRNA LIGASE"/>
    <property type="match status" value="1"/>
</dbReference>
<dbReference type="STRING" id="5762.D2VSL1"/>
<feature type="domain" description="Anticodon-binding" evidence="9">
    <location>
        <begin position="583"/>
        <end position="661"/>
    </location>
</feature>
<dbReference type="GO" id="GO:0005524">
    <property type="term" value="F:ATP binding"/>
    <property type="evidence" value="ECO:0007669"/>
    <property type="project" value="UniProtKB-KW"/>
</dbReference>
<dbReference type="FunFam" id="3.30.720.200:FF:000001">
    <property type="entry name" value="Glycine--tRNA ligase 2"/>
    <property type="match status" value="1"/>
</dbReference>
<dbReference type="PRINTS" id="PR01043">
    <property type="entry name" value="TRNASYNTHGLY"/>
</dbReference>
<keyword evidence="5" id="KW-0067">ATP-binding</keyword>
<dbReference type="Gene3D" id="3.40.50.800">
    <property type="entry name" value="Anticodon-binding domain"/>
    <property type="match status" value="1"/>
</dbReference>
<proteinExistence type="predicted"/>
<evidence type="ECO:0000256" key="7">
    <source>
        <dbReference type="ARBA" id="ARBA00023146"/>
    </source>
</evidence>
<dbReference type="GeneID" id="8857008"/>
<evidence type="ECO:0000256" key="8">
    <source>
        <dbReference type="SAM" id="MobiDB-lite"/>
    </source>
</evidence>
<dbReference type="VEuPathDB" id="AmoebaDB:NAEGRDRAFT_51934"/>
<evidence type="ECO:0000256" key="5">
    <source>
        <dbReference type="ARBA" id="ARBA00022840"/>
    </source>
</evidence>
<reference evidence="10 11" key="1">
    <citation type="journal article" date="2010" name="Cell">
        <title>The genome of Naegleria gruberi illuminates early eukaryotic versatility.</title>
        <authorList>
            <person name="Fritz-Laylin L.K."/>
            <person name="Prochnik S.E."/>
            <person name="Ginger M.L."/>
            <person name="Dacks J.B."/>
            <person name="Carpenter M.L."/>
            <person name="Field M.C."/>
            <person name="Kuo A."/>
            <person name="Paredez A."/>
            <person name="Chapman J."/>
            <person name="Pham J."/>
            <person name="Shu S."/>
            <person name="Neupane R."/>
            <person name="Cipriano M."/>
            <person name="Mancuso J."/>
            <person name="Tu H."/>
            <person name="Salamov A."/>
            <person name="Lindquist E."/>
            <person name="Shapiro H."/>
            <person name="Lucas S."/>
            <person name="Grigoriev I.V."/>
            <person name="Cande W.Z."/>
            <person name="Fulton C."/>
            <person name="Rokhsar D.S."/>
            <person name="Dawson S.C."/>
        </authorList>
    </citation>
    <scope>NUCLEOTIDE SEQUENCE [LARGE SCALE GENOMIC DNA]</scope>
    <source>
        <strain evidence="10 11">NEG-M</strain>
    </source>
</reference>
<dbReference type="SUPFAM" id="SSF52954">
    <property type="entry name" value="Class II aaRS ABD-related"/>
    <property type="match status" value="1"/>
</dbReference>
<comment type="subcellular location">
    <subcellularLocation>
        <location evidence="1">Cytoplasm</location>
    </subcellularLocation>
</comment>
<dbReference type="NCBIfam" id="TIGR00389">
    <property type="entry name" value="glyS_dimeric"/>
    <property type="match status" value="1"/>
</dbReference>
<evidence type="ECO:0000256" key="3">
    <source>
        <dbReference type="ARBA" id="ARBA00022598"/>
    </source>
</evidence>
<evidence type="ECO:0000313" key="11">
    <source>
        <dbReference type="Proteomes" id="UP000006671"/>
    </source>
</evidence>
<dbReference type="InterPro" id="IPR002315">
    <property type="entry name" value="tRNA-synt_gly"/>
</dbReference>
<keyword evidence="7" id="KW-0030">Aminoacyl-tRNA synthetase</keyword>
<dbReference type="Gene3D" id="3.30.930.10">
    <property type="entry name" value="Bira Bifunctional Protein, Domain 2"/>
    <property type="match status" value="1"/>
</dbReference>
<keyword evidence="2" id="KW-0963">Cytoplasm</keyword>
<dbReference type="InterPro" id="IPR045864">
    <property type="entry name" value="aa-tRNA-synth_II/BPL/LPL"/>
</dbReference>
<dbReference type="InParanoid" id="D2VSL1"/>
<dbReference type="SUPFAM" id="SSF55681">
    <property type="entry name" value="Class II aaRS and biotin synthetases"/>
    <property type="match status" value="1"/>
</dbReference>
<evidence type="ECO:0000256" key="1">
    <source>
        <dbReference type="ARBA" id="ARBA00004496"/>
    </source>
</evidence>
<organism evidence="11">
    <name type="scientific">Naegleria gruberi</name>
    <name type="common">Amoeba</name>
    <dbReference type="NCBI Taxonomy" id="5762"/>
    <lineage>
        <taxon>Eukaryota</taxon>
        <taxon>Discoba</taxon>
        <taxon>Heterolobosea</taxon>
        <taxon>Tetramitia</taxon>
        <taxon>Eutetramitia</taxon>
        <taxon>Vahlkampfiidae</taxon>
        <taxon>Naegleria</taxon>
    </lineage>
</organism>
<dbReference type="PANTHER" id="PTHR10745">
    <property type="entry name" value="GLYCYL-TRNA SYNTHETASE/DNA POLYMERASE SUBUNIT GAMMA-2"/>
    <property type="match status" value="1"/>
</dbReference>
<keyword evidence="3" id="KW-0436">Ligase</keyword>
<dbReference type="Pfam" id="PF03129">
    <property type="entry name" value="HGTP_anticodon"/>
    <property type="match status" value="1"/>
</dbReference>
<dbReference type="GO" id="GO:0005739">
    <property type="term" value="C:mitochondrion"/>
    <property type="evidence" value="ECO:0007669"/>
    <property type="project" value="TreeGrafter"/>
</dbReference>
<evidence type="ECO:0000313" key="10">
    <source>
        <dbReference type="EMBL" id="EFC40211.1"/>
    </source>
</evidence>
<dbReference type="RefSeq" id="XP_002672955.1">
    <property type="nucleotide sequence ID" value="XM_002672909.1"/>
</dbReference>
<dbReference type="GO" id="GO:0070150">
    <property type="term" value="P:mitochondrial glycyl-tRNA aminoacylation"/>
    <property type="evidence" value="ECO:0007669"/>
    <property type="project" value="TreeGrafter"/>
</dbReference>
<dbReference type="AlphaFoldDB" id="D2VSL1"/>
<dbReference type="Gene3D" id="3.30.720.200">
    <property type="match status" value="1"/>
</dbReference>
<evidence type="ECO:0000259" key="9">
    <source>
        <dbReference type="Pfam" id="PF03129"/>
    </source>
</evidence>
<dbReference type="GO" id="GO:0004820">
    <property type="term" value="F:glycine-tRNA ligase activity"/>
    <property type="evidence" value="ECO:0007669"/>
    <property type="project" value="InterPro"/>
</dbReference>
<dbReference type="InterPro" id="IPR027031">
    <property type="entry name" value="Gly-tRNA_synthase/POLG2"/>
</dbReference>
<accession>D2VSL1</accession>
<dbReference type="Proteomes" id="UP000006671">
    <property type="component" value="Unassembled WGS sequence"/>
</dbReference>
<keyword evidence="11" id="KW-1185">Reference proteome</keyword>
<name>D2VSL1_NAEGR</name>
<protein>
    <submittedName>
        <fullName evidence="10">Predicted protein</fullName>
    </submittedName>
</protein>
<dbReference type="Gene3D" id="3.30.40.230">
    <property type="match status" value="1"/>
</dbReference>
<evidence type="ECO:0000256" key="2">
    <source>
        <dbReference type="ARBA" id="ARBA00022490"/>
    </source>
</evidence>
<dbReference type="InterPro" id="IPR004154">
    <property type="entry name" value="Anticodon-bd"/>
</dbReference>
<sequence length="673" mass="77344">MINNQIGNNTSTENAISSTTTTNNQPKIATLEERIAINQLFKEKLQQLSNFNSSSDRDEERIKLLNLELKIIAKKCSESSKLHFNDQLLRACLLKNCFVLPSFEIYGGVSGLVDLGPLGCNLKNNVIGLWRKHFVLEEEMMEMETSSLVLDEVYRAFGFFFPFNEFIVKDMKTDKIILATKVIEDFIQEKLGNEDLLTSVQIKHFREILANLHSYDGGAMNNIIKRFRIRSMDGNQISEVFEWTFAIKTQIGVTGRTSVYLRPDLDQGVYTNIKRLWEYGGKRLPFSVAQVGSIFDNSTTTGHYSKLRENSSAKIMHFCNGAKKNNCEKYSKKVEQVIVRLLLDSNDEETKISIKDAAEQEFIANKSLAYYLARTQEFMEECGFLSEGIRFRKQFSYRLEQLWTCEVLTTIGWVEVVNVQSKAGYDLLQHSQHSNSDLSLFDSFDEPLEEREIVVEFSHQKLGKRYKNDTKILLEHLSGLSKEKKSQYQTELETNHKISLDINGKNFQLSKDDISFVECVKKVYGEKITPHIIDLSFSVSRILLSLLEHVFWTRDEERPILSLPSQLAPIKVLLVSNCKVKTNEEKMVLEKVTKIIRTLSIPFKHDESAHSIGKKYKRADEIGIPIAITIDEESLLNATVTIRFRDTCLQERVELSVLHQVLFGLIMMQREIL</sequence>